<evidence type="ECO:0008006" key="3">
    <source>
        <dbReference type="Google" id="ProtNLM"/>
    </source>
</evidence>
<dbReference type="EMBL" id="RAHC01000010">
    <property type="protein sequence ID" value="RUP76138.1"/>
    <property type="molecule type" value="Genomic_DNA"/>
</dbReference>
<comment type="caution">
    <text evidence="1">The sequence shown here is derived from an EMBL/GenBank/DDBJ whole genome shotgun (WGS) entry which is preliminary data.</text>
</comment>
<sequence>MELIASLKGTKHNFMFNNKDGYLMGVSIDSDWHNDYFWQMEEYVPYDKKIFRFFNKITDIGIYKTRKKLDKYLDLGKQRYIKKSTFQTESTNRAV</sequence>
<protein>
    <recommendedName>
        <fullName evidence="3">Plectrovirus-related protein</fullName>
    </recommendedName>
</protein>
<organism evidence="1 2">
    <name type="scientific">Spiroplasma poulsonii</name>
    <dbReference type="NCBI Taxonomy" id="2138"/>
    <lineage>
        <taxon>Bacteria</taxon>
        <taxon>Bacillati</taxon>
        <taxon>Mycoplasmatota</taxon>
        <taxon>Mollicutes</taxon>
        <taxon>Entomoplasmatales</taxon>
        <taxon>Spiroplasmataceae</taxon>
        <taxon>Spiroplasma</taxon>
    </lineage>
</organism>
<reference evidence="1 2" key="1">
    <citation type="journal article" date="2019" name="Genome Biol. Evol.">
        <title>Toxin and genome evolution in a Drosophila defensive symbiosis.</title>
        <authorList>
            <person name="Ballinger M.J."/>
            <person name="Gawryluk R.M."/>
            <person name="Perlman S.J."/>
        </authorList>
    </citation>
    <scope>NUCLEOTIDE SEQUENCE [LARGE SCALE GENOMIC DNA]</scope>
    <source>
        <strain evidence="2">sNeo</strain>
    </source>
</reference>
<evidence type="ECO:0000313" key="1">
    <source>
        <dbReference type="EMBL" id="RUP76138.1"/>
    </source>
</evidence>
<name>A0A3S0U7W6_9MOLU</name>
<evidence type="ECO:0000313" key="2">
    <source>
        <dbReference type="Proteomes" id="UP000274545"/>
    </source>
</evidence>
<dbReference type="AlphaFoldDB" id="A0A3S0U7W6"/>
<gene>
    <name evidence="1" type="ORF">D6D54_06890</name>
</gene>
<accession>A0A3S0U7W6</accession>
<dbReference type="Proteomes" id="UP000274545">
    <property type="component" value="Unassembled WGS sequence"/>
</dbReference>
<proteinExistence type="predicted"/>